<feature type="transmembrane region" description="Helical" evidence="13">
    <location>
        <begin position="352"/>
        <end position="371"/>
    </location>
</feature>
<comment type="subcellular location">
    <subcellularLocation>
        <location evidence="13">Cell membrane</location>
    </subcellularLocation>
    <subcellularLocation>
        <location evidence="1">Membrane</location>
        <topology evidence="1">Multi-pass membrane protein</topology>
    </subcellularLocation>
</comment>
<dbReference type="PROSITE" id="PS00154">
    <property type="entry name" value="ATPASE_E1_E2"/>
    <property type="match status" value="1"/>
</dbReference>
<dbReference type="InterPro" id="IPR059000">
    <property type="entry name" value="ATPase_P-type_domA"/>
</dbReference>
<dbReference type="Gene3D" id="2.70.150.10">
    <property type="entry name" value="Calcium-transporting ATPase, cytoplasmic transduction domain A"/>
    <property type="match status" value="1"/>
</dbReference>
<dbReference type="Gene3D" id="3.40.1110.10">
    <property type="entry name" value="Calcium-transporting ATPase, cytoplasmic domain N"/>
    <property type="match status" value="1"/>
</dbReference>
<accession>A0A371AUU6</accession>
<proteinExistence type="inferred from homology"/>
<dbReference type="GO" id="GO:0016887">
    <property type="term" value="F:ATP hydrolysis activity"/>
    <property type="evidence" value="ECO:0007669"/>
    <property type="project" value="InterPro"/>
</dbReference>
<reference evidence="15 16" key="1">
    <citation type="submission" date="2018-07" db="EMBL/GenBank/DDBJ databases">
        <title>Anaerosacharophilus polymeroproducens gen. nov. sp. nov., an anaerobic bacterium isolated from salt field.</title>
        <authorList>
            <person name="Kim W."/>
            <person name="Yang S.-H."/>
            <person name="Oh J."/>
            <person name="Lee J.-H."/>
            <person name="Kwon K.K."/>
        </authorList>
    </citation>
    <scope>NUCLEOTIDE SEQUENCE [LARGE SCALE GENOMIC DNA]</scope>
    <source>
        <strain evidence="15 16">MCWD5</strain>
    </source>
</reference>
<keyword evidence="7 13" id="KW-0067">ATP-binding</keyword>
<dbReference type="NCBIfam" id="TIGR01525">
    <property type="entry name" value="ATPase-IB_hvy"/>
    <property type="match status" value="1"/>
</dbReference>
<dbReference type="Gene3D" id="3.30.70.100">
    <property type="match status" value="1"/>
</dbReference>
<keyword evidence="5 13" id="KW-0479">Metal-binding</keyword>
<comment type="catalytic activity">
    <reaction evidence="12">
        <text>Cd(2+)(in) + ATP + H2O = Cd(2+)(out) + ADP + phosphate + H(+)</text>
        <dbReference type="Rhea" id="RHEA:12132"/>
        <dbReference type="ChEBI" id="CHEBI:15377"/>
        <dbReference type="ChEBI" id="CHEBI:15378"/>
        <dbReference type="ChEBI" id="CHEBI:30616"/>
        <dbReference type="ChEBI" id="CHEBI:43474"/>
        <dbReference type="ChEBI" id="CHEBI:48775"/>
        <dbReference type="ChEBI" id="CHEBI:456216"/>
        <dbReference type="EC" id="7.2.2.21"/>
    </reaction>
</comment>
<dbReference type="PRINTS" id="PR00941">
    <property type="entry name" value="CDATPASE"/>
</dbReference>
<keyword evidence="13" id="KW-1003">Cell membrane</keyword>
<dbReference type="SFLD" id="SFLDF00027">
    <property type="entry name" value="p-type_atpase"/>
    <property type="match status" value="1"/>
</dbReference>
<evidence type="ECO:0000256" key="1">
    <source>
        <dbReference type="ARBA" id="ARBA00004141"/>
    </source>
</evidence>
<dbReference type="RefSeq" id="WP_115482014.1">
    <property type="nucleotide sequence ID" value="NZ_QRCT01000028.1"/>
</dbReference>
<feature type="transmembrane region" description="Helical" evidence="13">
    <location>
        <begin position="377"/>
        <end position="403"/>
    </location>
</feature>
<dbReference type="GO" id="GO:0008551">
    <property type="term" value="F:P-type cadmium transporter activity"/>
    <property type="evidence" value="ECO:0007669"/>
    <property type="project" value="UniProtKB-EC"/>
</dbReference>
<keyword evidence="10 13" id="KW-0472">Membrane</keyword>
<dbReference type="PRINTS" id="PR00119">
    <property type="entry name" value="CATATPASE"/>
</dbReference>
<dbReference type="InterPro" id="IPR023298">
    <property type="entry name" value="ATPase_P-typ_TM_dom_sf"/>
</dbReference>
<dbReference type="InterPro" id="IPR006121">
    <property type="entry name" value="HMA_dom"/>
</dbReference>
<evidence type="ECO:0000313" key="15">
    <source>
        <dbReference type="EMBL" id="RDU23345.1"/>
    </source>
</evidence>
<keyword evidence="6 13" id="KW-0547">Nucleotide-binding</keyword>
<dbReference type="SUPFAM" id="SSF56784">
    <property type="entry name" value="HAD-like"/>
    <property type="match status" value="1"/>
</dbReference>
<dbReference type="SUPFAM" id="SSF81653">
    <property type="entry name" value="Calcium ATPase, transduction domain A"/>
    <property type="match status" value="1"/>
</dbReference>
<dbReference type="Pfam" id="PF00403">
    <property type="entry name" value="HMA"/>
    <property type="match status" value="1"/>
</dbReference>
<protein>
    <recommendedName>
        <fullName evidence="11">Cd(2+)-exporting ATPase</fullName>
        <ecNumber evidence="11">7.2.2.21</ecNumber>
    </recommendedName>
</protein>
<dbReference type="SFLD" id="SFLDG00002">
    <property type="entry name" value="C1.7:_P-type_atpase_like"/>
    <property type="match status" value="1"/>
</dbReference>
<evidence type="ECO:0000256" key="13">
    <source>
        <dbReference type="RuleBase" id="RU362081"/>
    </source>
</evidence>
<dbReference type="InterPro" id="IPR027256">
    <property type="entry name" value="P-typ_ATPase_IB"/>
</dbReference>
<evidence type="ECO:0000256" key="8">
    <source>
        <dbReference type="ARBA" id="ARBA00022967"/>
    </source>
</evidence>
<organism evidence="15 16">
    <name type="scientific">Anaerosacchariphilus polymeriproducens</name>
    <dbReference type="NCBI Taxonomy" id="1812858"/>
    <lineage>
        <taxon>Bacteria</taxon>
        <taxon>Bacillati</taxon>
        <taxon>Bacillota</taxon>
        <taxon>Clostridia</taxon>
        <taxon>Lachnospirales</taxon>
        <taxon>Lachnospiraceae</taxon>
        <taxon>Anaerosacchariphilus</taxon>
    </lineage>
</organism>
<dbReference type="CDD" id="cd00371">
    <property type="entry name" value="HMA"/>
    <property type="match status" value="1"/>
</dbReference>
<dbReference type="InterPro" id="IPR001757">
    <property type="entry name" value="P_typ_ATPase"/>
</dbReference>
<dbReference type="Proteomes" id="UP000255036">
    <property type="component" value="Unassembled WGS sequence"/>
</dbReference>
<feature type="transmembrane region" description="Helical" evidence="13">
    <location>
        <begin position="685"/>
        <end position="704"/>
    </location>
</feature>
<evidence type="ECO:0000256" key="12">
    <source>
        <dbReference type="ARBA" id="ARBA00049338"/>
    </source>
</evidence>
<evidence type="ECO:0000256" key="9">
    <source>
        <dbReference type="ARBA" id="ARBA00022989"/>
    </source>
</evidence>
<dbReference type="Pfam" id="PF00702">
    <property type="entry name" value="Hydrolase"/>
    <property type="match status" value="1"/>
</dbReference>
<dbReference type="EMBL" id="QRCT01000028">
    <property type="protein sequence ID" value="RDU23345.1"/>
    <property type="molecule type" value="Genomic_DNA"/>
</dbReference>
<dbReference type="InterPro" id="IPR023214">
    <property type="entry name" value="HAD_sf"/>
</dbReference>
<dbReference type="GO" id="GO:0005886">
    <property type="term" value="C:plasma membrane"/>
    <property type="evidence" value="ECO:0007669"/>
    <property type="project" value="UniProtKB-SubCell"/>
</dbReference>
<evidence type="ECO:0000313" key="16">
    <source>
        <dbReference type="Proteomes" id="UP000255036"/>
    </source>
</evidence>
<keyword evidence="4 13" id="KW-0812">Transmembrane</keyword>
<evidence type="ECO:0000259" key="14">
    <source>
        <dbReference type="PROSITE" id="PS50846"/>
    </source>
</evidence>
<comment type="caution">
    <text evidence="15">The sequence shown here is derived from an EMBL/GenBank/DDBJ whole genome shotgun (WGS) entry which is preliminary data.</text>
</comment>
<dbReference type="NCBIfam" id="TIGR01512">
    <property type="entry name" value="ATPase-IB2_Cd"/>
    <property type="match status" value="1"/>
</dbReference>
<keyword evidence="15" id="KW-0378">Hydrolase</keyword>
<evidence type="ECO:0000256" key="7">
    <source>
        <dbReference type="ARBA" id="ARBA00022840"/>
    </source>
</evidence>
<dbReference type="PROSITE" id="PS50846">
    <property type="entry name" value="HMA_2"/>
    <property type="match status" value="1"/>
</dbReference>
<dbReference type="PANTHER" id="PTHR48085:SF5">
    <property type="entry name" value="CADMIUM_ZINC-TRANSPORTING ATPASE HMA4-RELATED"/>
    <property type="match status" value="1"/>
</dbReference>
<dbReference type="SFLD" id="SFLDS00003">
    <property type="entry name" value="Haloacid_Dehalogenase"/>
    <property type="match status" value="1"/>
</dbReference>
<dbReference type="Gene3D" id="3.40.50.1000">
    <property type="entry name" value="HAD superfamily/HAD-like"/>
    <property type="match status" value="1"/>
</dbReference>
<evidence type="ECO:0000256" key="2">
    <source>
        <dbReference type="ARBA" id="ARBA00006024"/>
    </source>
</evidence>
<dbReference type="InterPro" id="IPR036163">
    <property type="entry name" value="HMA_dom_sf"/>
</dbReference>
<dbReference type="InterPro" id="IPR008250">
    <property type="entry name" value="ATPase_P-typ_transduc_dom_A_sf"/>
</dbReference>
<name>A0A371AUU6_9FIRM</name>
<keyword evidence="8" id="KW-1278">Translocase</keyword>
<dbReference type="InterPro" id="IPR036412">
    <property type="entry name" value="HAD-like_sf"/>
</dbReference>
<evidence type="ECO:0000256" key="10">
    <source>
        <dbReference type="ARBA" id="ARBA00023136"/>
    </source>
</evidence>
<evidence type="ECO:0000256" key="5">
    <source>
        <dbReference type="ARBA" id="ARBA00022723"/>
    </source>
</evidence>
<comment type="similarity">
    <text evidence="2 13">Belongs to the cation transport ATPase (P-type) (TC 3.A.3) family. Type IB subfamily.</text>
</comment>
<evidence type="ECO:0000256" key="11">
    <source>
        <dbReference type="ARBA" id="ARBA00039103"/>
    </source>
</evidence>
<dbReference type="InterPro" id="IPR044492">
    <property type="entry name" value="P_typ_ATPase_HD_dom"/>
</dbReference>
<dbReference type="OrthoDB" id="9813266at2"/>
<dbReference type="InterPro" id="IPR018303">
    <property type="entry name" value="ATPase_P-typ_P_site"/>
</dbReference>
<evidence type="ECO:0000256" key="6">
    <source>
        <dbReference type="ARBA" id="ARBA00022741"/>
    </source>
</evidence>
<gene>
    <name evidence="15" type="primary">cadA</name>
    <name evidence="15" type="ORF">DWV06_09830</name>
</gene>
<feature type="domain" description="HMA" evidence="14">
    <location>
        <begin position="36"/>
        <end position="102"/>
    </location>
</feature>
<dbReference type="PANTHER" id="PTHR48085">
    <property type="entry name" value="CADMIUM/ZINC-TRANSPORTING ATPASE HMA2-RELATED"/>
    <property type="match status" value="1"/>
</dbReference>
<dbReference type="EC" id="7.2.2.21" evidence="11"/>
<dbReference type="GO" id="GO:0005524">
    <property type="term" value="F:ATP binding"/>
    <property type="evidence" value="ECO:0007669"/>
    <property type="project" value="UniProtKB-UniRule"/>
</dbReference>
<keyword evidence="16" id="KW-1185">Reference proteome</keyword>
<sequence length="735" mass="80010">MLKEKERENVLKDNNSKSCGCEYTHKEHKEIDECKDSCIYTLENLGCAHCAAKMEKKIQELPNVTEATITFSTKQLRLKAKDKEVLLPEIQKICESIESEVKVVPKEKRNNKTKEKLDHSLEMKKEFIELIIGIGFFALGKFLEETKPEWSLLMFVISYLLLGRSILLSAVKNLIKGQVLDENFLMSVATLGAFIIKDYPEAVGVMLFFRVGEFFEHKAVEKSRGQIMDAIDMRPEVVNLVKDKEIEIIDAQEAEAGQILLVRPGDRIPLDGNVVEGESRIDTSPVTGEPVPVKVQPGSQVISGCINTSGVLKIKVEKVLEESMVTRILDAVENAAASKPRIERFITRFSRVYTPIVVSIAAITAIVPSLITGNWNHWVYTGLTFLVISCPCALVLSVPLSFFSGIGAGSKKGILFKAGSALEALYEVKAIVMDKTGTLTKGNFMVQKIHAVNYMEPDQILSMAASCEQSSTHPIGNSILLAAEEKSLKIESPSAIKEIAGQGIKADVANGQILCGNRKLMENHQVAISGLEQSGSGTEVFVALNGKLAGQIQISDTIKEDAAMAVSGMKKLGIRTAMLTGDQKESAQAVAQEIGIEEVYSKLLPEDKLNRLKEIRKKHGSVMFVGDGINDAPVLAGADVGAAMGAGADAAIVAADVVFMTSNMSAVLQSIQIAKETNKIAKQNVIFALAVKAVVMILGLTGYASMWMAVFADSGVAMLCILNSIRILYKKNRQI</sequence>
<dbReference type="SUPFAM" id="SSF55008">
    <property type="entry name" value="HMA, heavy metal-associated domain"/>
    <property type="match status" value="1"/>
</dbReference>
<feature type="transmembrane region" description="Helical" evidence="13">
    <location>
        <begin position="710"/>
        <end position="729"/>
    </location>
</feature>
<dbReference type="PROSITE" id="PS01229">
    <property type="entry name" value="COF_2"/>
    <property type="match status" value="1"/>
</dbReference>
<dbReference type="SUPFAM" id="SSF81665">
    <property type="entry name" value="Calcium ATPase, transmembrane domain M"/>
    <property type="match status" value="1"/>
</dbReference>
<evidence type="ECO:0000256" key="4">
    <source>
        <dbReference type="ARBA" id="ARBA00022692"/>
    </source>
</evidence>
<keyword evidence="9 13" id="KW-1133">Transmembrane helix</keyword>
<dbReference type="AlphaFoldDB" id="A0A371AUU6"/>
<dbReference type="Pfam" id="PF00122">
    <property type="entry name" value="E1-E2_ATPase"/>
    <property type="match status" value="1"/>
</dbReference>
<dbReference type="InterPro" id="IPR023299">
    <property type="entry name" value="ATPase_P-typ_cyto_dom_N"/>
</dbReference>
<dbReference type="InterPro" id="IPR051014">
    <property type="entry name" value="Cation_Transport_ATPase_IB"/>
</dbReference>
<dbReference type="NCBIfam" id="TIGR01494">
    <property type="entry name" value="ATPase_P-type"/>
    <property type="match status" value="1"/>
</dbReference>
<keyword evidence="3" id="KW-0104">Cadmium</keyword>
<evidence type="ECO:0000256" key="3">
    <source>
        <dbReference type="ARBA" id="ARBA00022539"/>
    </source>
</evidence>
<dbReference type="GO" id="GO:0046872">
    <property type="term" value="F:metal ion binding"/>
    <property type="evidence" value="ECO:0007669"/>
    <property type="project" value="UniProtKB-KW"/>
</dbReference>